<dbReference type="InterPro" id="IPR051918">
    <property type="entry name" value="STPP_CPPED1"/>
</dbReference>
<dbReference type="InterPro" id="IPR004843">
    <property type="entry name" value="Calcineurin-like_PHP"/>
</dbReference>
<proteinExistence type="predicted"/>
<dbReference type="InterPro" id="IPR029052">
    <property type="entry name" value="Metallo-depent_PP-like"/>
</dbReference>
<dbReference type="EMBL" id="CP000360">
    <property type="protein sequence ID" value="ABF43689.1"/>
    <property type="molecule type" value="Genomic_DNA"/>
</dbReference>
<feature type="domain" description="Calcineurin-like phosphoesterase" evidence="1">
    <location>
        <begin position="62"/>
        <end position="253"/>
    </location>
</feature>
<dbReference type="Gene3D" id="3.60.21.10">
    <property type="match status" value="1"/>
</dbReference>
<dbReference type="EnsemblBacteria" id="ABF43689">
    <property type="protein sequence ID" value="ABF43689"/>
    <property type="gene ID" value="Acid345_4689"/>
</dbReference>
<dbReference type="AlphaFoldDB" id="Q1IHG1"/>
<accession>Q1IHG1</accession>
<dbReference type="PANTHER" id="PTHR43143">
    <property type="entry name" value="METALLOPHOSPHOESTERASE, CALCINEURIN SUPERFAMILY"/>
    <property type="match status" value="1"/>
</dbReference>
<protein>
    <submittedName>
        <fullName evidence="2">Metallophosphoesterase</fullName>
    </submittedName>
</protein>
<dbReference type="Proteomes" id="UP000002432">
    <property type="component" value="Chromosome"/>
</dbReference>
<dbReference type="STRING" id="204669.Acid345_4689"/>
<dbReference type="RefSeq" id="WP_011525485.1">
    <property type="nucleotide sequence ID" value="NC_008009.1"/>
</dbReference>
<reference evidence="2 3" key="1">
    <citation type="journal article" date="2009" name="Appl. Environ. Microbiol.">
        <title>Three genomes from the phylum Acidobacteria provide insight into the lifestyles of these microorganisms in soils.</title>
        <authorList>
            <person name="Ward N.L."/>
            <person name="Challacombe J.F."/>
            <person name="Janssen P.H."/>
            <person name="Henrissat B."/>
            <person name="Coutinho P.M."/>
            <person name="Wu M."/>
            <person name="Xie G."/>
            <person name="Haft D.H."/>
            <person name="Sait M."/>
            <person name="Badger J."/>
            <person name="Barabote R.D."/>
            <person name="Bradley B."/>
            <person name="Brettin T.S."/>
            <person name="Brinkac L.M."/>
            <person name="Bruce D."/>
            <person name="Creasy T."/>
            <person name="Daugherty S.C."/>
            <person name="Davidsen T.M."/>
            <person name="DeBoy R.T."/>
            <person name="Detter J.C."/>
            <person name="Dodson R.J."/>
            <person name="Durkin A.S."/>
            <person name="Ganapathy A."/>
            <person name="Gwinn-Giglio M."/>
            <person name="Han C.S."/>
            <person name="Khouri H."/>
            <person name="Kiss H."/>
            <person name="Kothari S.P."/>
            <person name="Madupu R."/>
            <person name="Nelson K.E."/>
            <person name="Nelson W.C."/>
            <person name="Paulsen I."/>
            <person name="Penn K."/>
            <person name="Ren Q."/>
            <person name="Rosovitz M.J."/>
            <person name="Selengut J.D."/>
            <person name="Shrivastava S."/>
            <person name="Sullivan S.A."/>
            <person name="Tapia R."/>
            <person name="Thompson L.S."/>
            <person name="Watkins K.L."/>
            <person name="Yang Q."/>
            <person name="Yu C."/>
            <person name="Zafar N."/>
            <person name="Zhou L."/>
            <person name="Kuske C.R."/>
        </authorList>
    </citation>
    <scope>NUCLEOTIDE SEQUENCE [LARGE SCALE GENOMIC DNA]</scope>
    <source>
        <strain evidence="2 3">Ellin345</strain>
    </source>
</reference>
<gene>
    <name evidence="2" type="ordered locus">Acid345_4689</name>
</gene>
<name>Q1IHG1_KORVE</name>
<dbReference type="PANTHER" id="PTHR43143:SF6">
    <property type="entry name" value="BLL3016 PROTEIN"/>
    <property type="match status" value="1"/>
</dbReference>
<sequence length="319" mass="34893">MEDKPTLIEQIQSNDGIDRRGFLKCMAWAGTATVCVLQGGVLKSFAADDMAKMKHHKGDFAFVQISDSHIGFNKPANTDVTATLNHAIAKINALPVQPEFILHTGDLSHLSEPGEFDTLDQALKSVKTGQVFYVPGEHDVLNDNGVQYRERYGKNTKGDGWYSFDKNGVHFVGLVNVMNLKAGGLGSLGHEQLEWFEDDVQHLKASTPVVVFAHIPLWSVYPDWGWGTDYSEQALGYLKRFGSVTVLNGHIHQVMQKVEGKVSFHTARSTAFPQPEPGKAAGPGPMKVPAEKLASVLGVTDVDFVRGKHSLAIVDSTLE</sequence>
<organism evidence="2 3">
    <name type="scientific">Koribacter versatilis (strain Ellin345)</name>
    <dbReference type="NCBI Taxonomy" id="204669"/>
    <lineage>
        <taxon>Bacteria</taxon>
        <taxon>Pseudomonadati</taxon>
        <taxon>Acidobacteriota</taxon>
        <taxon>Terriglobia</taxon>
        <taxon>Terriglobales</taxon>
        <taxon>Candidatus Korobacteraceae</taxon>
        <taxon>Candidatus Korobacter</taxon>
    </lineage>
</organism>
<dbReference type="GO" id="GO:0016787">
    <property type="term" value="F:hydrolase activity"/>
    <property type="evidence" value="ECO:0007669"/>
    <property type="project" value="InterPro"/>
</dbReference>
<keyword evidence="3" id="KW-1185">Reference proteome</keyword>
<evidence type="ECO:0000313" key="3">
    <source>
        <dbReference type="Proteomes" id="UP000002432"/>
    </source>
</evidence>
<dbReference type="HOGENOM" id="CLU_056914_0_0_0"/>
<dbReference type="eggNOG" id="COG1409">
    <property type="taxonomic scope" value="Bacteria"/>
</dbReference>
<dbReference type="KEGG" id="aba:Acid345_4689"/>
<evidence type="ECO:0000259" key="1">
    <source>
        <dbReference type="Pfam" id="PF00149"/>
    </source>
</evidence>
<dbReference type="Pfam" id="PF00149">
    <property type="entry name" value="Metallophos"/>
    <property type="match status" value="1"/>
</dbReference>
<evidence type="ECO:0000313" key="2">
    <source>
        <dbReference type="EMBL" id="ABF43689.1"/>
    </source>
</evidence>
<dbReference type="SUPFAM" id="SSF56300">
    <property type="entry name" value="Metallo-dependent phosphatases"/>
    <property type="match status" value="1"/>
</dbReference>